<dbReference type="GO" id="GO:0004022">
    <property type="term" value="F:alcohol dehydrogenase (NAD+) activity"/>
    <property type="evidence" value="ECO:0007669"/>
    <property type="project" value="UniProtKB-EC"/>
</dbReference>
<dbReference type="Pfam" id="PF00465">
    <property type="entry name" value="Fe-ADH"/>
    <property type="match status" value="1"/>
</dbReference>
<reference evidence="11 12" key="1">
    <citation type="submission" date="2014-08" db="EMBL/GenBank/DDBJ databases">
        <authorList>
            <person name="Chen Y.-H."/>
        </authorList>
    </citation>
    <scope>NUCLEOTIDE SEQUENCE [LARGE SCALE GENOMIC DNA]</scope>
</reference>
<evidence type="ECO:0000256" key="4">
    <source>
        <dbReference type="ARBA" id="ARBA00023027"/>
    </source>
</evidence>
<dbReference type="PANTHER" id="PTHR11496:SF102">
    <property type="entry name" value="ALCOHOL DEHYDROGENASE 4"/>
    <property type="match status" value="1"/>
</dbReference>
<keyword evidence="4" id="KW-0520">NAD</keyword>
<evidence type="ECO:0000256" key="3">
    <source>
        <dbReference type="ARBA" id="ARBA00023002"/>
    </source>
</evidence>
<evidence type="ECO:0000313" key="11">
    <source>
        <dbReference type="EMBL" id="CDZ33786.1"/>
    </source>
</evidence>
<dbReference type="InterPro" id="IPR001670">
    <property type="entry name" value="ADH_Fe/GldA"/>
</dbReference>
<dbReference type="PANTHER" id="PTHR11496">
    <property type="entry name" value="ALCOHOL DEHYDROGENASE"/>
    <property type="match status" value="1"/>
</dbReference>
<dbReference type="GO" id="GO:0046872">
    <property type="term" value="F:metal ion binding"/>
    <property type="evidence" value="ECO:0007669"/>
    <property type="project" value="InterPro"/>
</dbReference>
<proteinExistence type="inferred from homology"/>
<evidence type="ECO:0000256" key="7">
    <source>
        <dbReference type="ARBA" id="ARBA00074848"/>
    </source>
</evidence>
<dbReference type="InterPro" id="IPR056798">
    <property type="entry name" value="ADH_Fe_C"/>
</dbReference>
<dbReference type="PROSITE" id="PS00913">
    <property type="entry name" value="ADH_IRON_1"/>
    <property type="match status" value="1"/>
</dbReference>
<dbReference type="Pfam" id="PF25137">
    <property type="entry name" value="ADH_Fe_C"/>
    <property type="match status" value="1"/>
</dbReference>
<comment type="catalytic activity">
    <reaction evidence="6">
        <text>a primary alcohol + NAD(+) = an aldehyde + NADH + H(+)</text>
        <dbReference type="Rhea" id="RHEA:10736"/>
        <dbReference type="ChEBI" id="CHEBI:15378"/>
        <dbReference type="ChEBI" id="CHEBI:15734"/>
        <dbReference type="ChEBI" id="CHEBI:17478"/>
        <dbReference type="ChEBI" id="CHEBI:57540"/>
        <dbReference type="ChEBI" id="CHEBI:57945"/>
        <dbReference type="EC" id="1.1.1.1"/>
    </reaction>
</comment>
<dbReference type="SUPFAM" id="SSF56796">
    <property type="entry name" value="Dehydroquinate synthase-like"/>
    <property type="match status" value="1"/>
</dbReference>
<protein>
    <recommendedName>
        <fullName evidence="7">Alcohol dehydrogenase 2</fullName>
    </recommendedName>
    <alternativeName>
        <fullName evidence="8">Alcohol dehydrogenase II</fullName>
    </alternativeName>
</protein>
<dbReference type="CDD" id="cd08193">
    <property type="entry name" value="HVD"/>
    <property type="match status" value="1"/>
</dbReference>
<evidence type="ECO:0000256" key="5">
    <source>
        <dbReference type="ARBA" id="ARBA00049164"/>
    </source>
</evidence>
<organism evidence="11 12">
    <name type="scientific">Neorhizobium galegae bv. officinalis</name>
    <dbReference type="NCBI Taxonomy" id="323656"/>
    <lineage>
        <taxon>Bacteria</taxon>
        <taxon>Pseudomonadati</taxon>
        <taxon>Pseudomonadota</taxon>
        <taxon>Alphaproteobacteria</taxon>
        <taxon>Hyphomicrobiales</taxon>
        <taxon>Rhizobiaceae</taxon>
        <taxon>Rhizobium/Agrobacterium group</taxon>
        <taxon>Neorhizobium</taxon>
    </lineage>
</organism>
<dbReference type="Gene3D" id="1.20.1090.10">
    <property type="entry name" value="Dehydroquinate synthase-like - alpha domain"/>
    <property type="match status" value="1"/>
</dbReference>
<dbReference type="AlphaFoldDB" id="A0A0T7FFH7"/>
<dbReference type="RefSeq" id="WP_046666195.1">
    <property type="nucleotide sequence ID" value="NZ_CCRH01000004.1"/>
</dbReference>
<accession>A0A0T7FFH7</accession>
<evidence type="ECO:0000256" key="1">
    <source>
        <dbReference type="ARBA" id="ARBA00001962"/>
    </source>
</evidence>
<sequence>MSVFTFATVPQIIAGPGCIARLSELTTLLESRVLVISDDGVVKAGLVQPALASLANSGAETSLFTGVVADPPEAIIHAAVAQAIEFGATGVLGIGGGSSLDVAKLVALLCRSGELLDDIYGVGKVRGQRLPLVLVPTTAGTGSEVTPISIVTTGAHEKKGVVSPMLLPNAALLDAELTLGLPPAVTAATGIDAMVHAIEAFTSASANNNPVSRALAKEALRLLGANIEIAVMNGTDLAARQAMLLGAMLAGQAFANSPVAAVHALAYPIGGRYHVPHGLSNSLVLPHVLRFNATACGDAYAELAPCLYPHLEPAGQAQRISGFIEGLATLPVRLNLPVRLRDVGIPKDGLRLLAENAMEQTRLLINNPHTVSLPDVVRIYEAAW</sequence>
<dbReference type="InterPro" id="IPR018211">
    <property type="entry name" value="ADH_Fe_CS"/>
</dbReference>
<dbReference type="OrthoDB" id="9815791at2"/>
<dbReference type="FunFam" id="1.20.1090.10:FF:000001">
    <property type="entry name" value="Aldehyde-alcohol dehydrogenase"/>
    <property type="match status" value="1"/>
</dbReference>
<evidence type="ECO:0000259" key="10">
    <source>
        <dbReference type="Pfam" id="PF25137"/>
    </source>
</evidence>
<dbReference type="EMBL" id="CCRH01000004">
    <property type="protein sequence ID" value="CDZ33786.1"/>
    <property type="molecule type" value="Genomic_DNA"/>
</dbReference>
<evidence type="ECO:0000256" key="8">
    <source>
        <dbReference type="ARBA" id="ARBA00076680"/>
    </source>
</evidence>
<evidence type="ECO:0000313" key="12">
    <source>
        <dbReference type="Proteomes" id="UP000046176"/>
    </source>
</evidence>
<dbReference type="Proteomes" id="UP000046176">
    <property type="component" value="Unassembled WGS sequence"/>
</dbReference>
<comment type="catalytic activity">
    <reaction evidence="5">
        <text>a secondary alcohol + NAD(+) = a ketone + NADH + H(+)</text>
        <dbReference type="Rhea" id="RHEA:10740"/>
        <dbReference type="ChEBI" id="CHEBI:15378"/>
        <dbReference type="ChEBI" id="CHEBI:17087"/>
        <dbReference type="ChEBI" id="CHEBI:35681"/>
        <dbReference type="ChEBI" id="CHEBI:57540"/>
        <dbReference type="ChEBI" id="CHEBI:57945"/>
        <dbReference type="EC" id="1.1.1.1"/>
    </reaction>
</comment>
<evidence type="ECO:0000256" key="6">
    <source>
        <dbReference type="ARBA" id="ARBA00049243"/>
    </source>
</evidence>
<feature type="domain" description="Alcohol dehydrogenase iron-type/glycerol dehydrogenase GldA" evidence="9">
    <location>
        <begin position="11"/>
        <end position="174"/>
    </location>
</feature>
<dbReference type="FunFam" id="3.40.50.1970:FF:000003">
    <property type="entry name" value="Alcohol dehydrogenase, iron-containing"/>
    <property type="match status" value="1"/>
</dbReference>
<feature type="domain" description="Fe-containing alcohol dehydrogenase-like C-terminal" evidence="10">
    <location>
        <begin position="186"/>
        <end position="384"/>
    </location>
</feature>
<dbReference type="InterPro" id="IPR039697">
    <property type="entry name" value="Alcohol_dehydrogenase_Fe"/>
</dbReference>
<comment type="cofactor">
    <cofactor evidence="1">
        <name>Fe cation</name>
        <dbReference type="ChEBI" id="CHEBI:24875"/>
    </cofactor>
</comment>
<name>A0A0T7FFH7_NEOGA</name>
<comment type="similarity">
    <text evidence="2">Belongs to the iron-containing alcohol dehydrogenase family.</text>
</comment>
<evidence type="ECO:0000256" key="2">
    <source>
        <dbReference type="ARBA" id="ARBA00007358"/>
    </source>
</evidence>
<gene>
    <name evidence="11" type="ORF">NGAL_HAMBI1145_20120</name>
</gene>
<evidence type="ECO:0000259" key="9">
    <source>
        <dbReference type="Pfam" id="PF00465"/>
    </source>
</evidence>
<keyword evidence="3" id="KW-0560">Oxidoreductase</keyword>
<dbReference type="Gene3D" id="3.40.50.1970">
    <property type="match status" value="1"/>
</dbReference>